<evidence type="ECO:0000313" key="2">
    <source>
        <dbReference type="Proteomes" id="UP001549036"/>
    </source>
</evidence>
<dbReference type="Proteomes" id="UP001549036">
    <property type="component" value="Unassembled WGS sequence"/>
</dbReference>
<dbReference type="EMBL" id="JBEPLM010000039">
    <property type="protein sequence ID" value="MET3598018.1"/>
    <property type="molecule type" value="Genomic_DNA"/>
</dbReference>
<reference evidence="1 2" key="1">
    <citation type="submission" date="2024-06" db="EMBL/GenBank/DDBJ databases">
        <title>Genomic Encyclopedia of Type Strains, Phase IV (KMG-IV): sequencing the most valuable type-strain genomes for metagenomic binning, comparative biology and taxonomic classification.</title>
        <authorList>
            <person name="Goeker M."/>
        </authorList>
    </citation>
    <scope>NUCLEOTIDE SEQUENCE [LARGE SCALE GENOMIC DNA]</scope>
    <source>
        <strain evidence="1 2">DSM 29846</strain>
    </source>
</reference>
<proteinExistence type="predicted"/>
<accession>A0ABV2I580</accession>
<protein>
    <submittedName>
        <fullName evidence="1">Uncharacterized protein</fullName>
    </submittedName>
</protein>
<sequence>MSAANDLAVLIERWFTDRLIRLSGEMRKMTPERNEELTPLF</sequence>
<name>A0ABV2I580_9HYPH</name>
<organism evidence="1 2">
    <name type="scientific">Mesorhizobium shonense</name>
    <dbReference type="NCBI Taxonomy" id="1209948"/>
    <lineage>
        <taxon>Bacteria</taxon>
        <taxon>Pseudomonadati</taxon>
        <taxon>Pseudomonadota</taxon>
        <taxon>Alphaproteobacteria</taxon>
        <taxon>Hyphomicrobiales</taxon>
        <taxon>Phyllobacteriaceae</taxon>
        <taxon>Mesorhizobium</taxon>
    </lineage>
</organism>
<evidence type="ECO:0000313" key="1">
    <source>
        <dbReference type="EMBL" id="MET3598018.1"/>
    </source>
</evidence>
<keyword evidence="2" id="KW-1185">Reference proteome</keyword>
<comment type="caution">
    <text evidence="1">The sequence shown here is derived from an EMBL/GenBank/DDBJ whole genome shotgun (WGS) entry which is preliminary data.</text>
</comment>
<gene>
    <name evidence="1" type="ORF">ABID26_007445</name>
</gene>
<dbReference type="RefSeq" id="WP_354418373.1">
    <property type="nucleotide sequence ID" value="NZ_JBEPLM010000039.1"/>
</dbReference>